<sequence>MLLTDLQQGIYNIPLLTWARFNIGRIIMMFSLTLTAVRRHA</sequence>
<feature type="transmembrane region" description="Helical" evidence="1">
    <location>
        <begin position="15"/>
        <end position="37"/>
    </location>
</feature>
<reference evidence="2" key="1">
    <citation type="submission" date="2018-06" db="EMBL/GenBank/DDBJ databases">
        <authorList>
            <person name="Zhirakovskaya E."/>
        </authorList>
    </citation>
    <scope>NUCLEOTIDE SEQUENCE</scope>
</reference>
<evidence type="ECO:0000256" key="1">
    <source>
        <dbReference type="SAM" id="Phobius"/>
    </source>
</evidence>
<name>A0A3B0Y1R1_9ZZZZ</name>
<gene>
    <name evidence="2" type="ORF">MNBD_GAMMA09-2393</name>
</gene>
<keyword evidence="1" id="KW-0812">Transmembrane</keyword>
<keyword evidence="1" id="KW-1133">Transmembrane helix</keyword>
<dbReference type="EMBL" id="UOFI01000115">
    <property type="protein sequence ID" value="VAW68059.1"/>
    <property type="molecule type" value="Genomic_DNA"/>
</dbReference>
<protein>
    <submittedName>
        <fullName evidence="2">Uncharacterized protein</fullName>
    </submittedName>
</protein>
<dbReference type="AlphaFoldDB" id="A0A3B0Y1R1"/>
<keyword evidence="1" id="KW-0472">Membrane</keyword>
<accession>A0A3B0Y1R1</accession>
<proteinExistence type="predicted"/>
<evidence type="ECO:0000313" key="2">
    <source>
        <dbReference type="EMBL" id="VAW68059.1"/>
    </source>
</evidence>
<organism evidence="2">
    <name type="scientific">hydrothermal vent metagenome</name>
    <dbReference type="NCBI Taxonomy" id="652676"/>
    <lineage>
        <taxon>unclassified sequences</taxon>
        <taxon>metagenomes</taxon>
        <taxon>ecological metagenomes</taxon>
    </lineage>
</organism>